<comment type="function">
    <text evidence="7">Involved in peptide bond synthesis. Stimulates efficient translation and peptide-bond synthesis on native or reconstituted 70S ribosomes in vitro. Probably functions indirectly by altering the affinity of the ribosome for aminoacyl-tRNA, thus increasing their reactivity as acceptors for peptidyl transferase.</text>
</comment>
<dbReference type="FunFam" id="2.40.50.140:FF:000009">
    <property type="entry name" value="Elongation factor P"/>
    <property type="match status" value="1"/>
</dbReference>
<evidence type="ECO:0000256" key="5">
    <source>
        <dbReference type="ARBA" id="ARBA00022768"/>
    </source>
</evidence>
<dbReference type="SUPFAM" id="SSF50249">
    <property type="entry name" value="Nucleic acid-binding proteins"/>
    <property type="match status" value="2"/>
</dbReference>
<dbReference type="FunFam" id="2.30.30.30:FF:000003">
    <property type="entry name" value="Elongation factor P"/>
    <property type="match status" value="1"/>
</dbReference>
<evidence type="ECO:0000256" key="9">
    <source>
        <dbReference type="RuleBase" id="RU004389"/>
    </source>
</evidence>
<evidence type="ECO:0000259" key="11">
    <source>
        <dbReference type="SMART" id="SM01185"/>
    </source>
</evidence>
<reference evidence="12 13" key="1">
    <citation type="journal article" date="2014" name="FEMS Microbiol. Lett.">
        <title>Draft genome sequences of three Holospora species (Holospora obtusa, Holospora undulata, and Holospora elegans), endonuclear symbiotic bacteria of the ciliate Paramecium caudatum.</title>
        <authorList>
            <person name="Dohra H."/>
            <person name="Tanaka K."/>
            <person name="Suzuki T."/>
            <person name="Fujishima M."/>
            <person name="Suzuki H."/>
        </authorList>
    </citation>
    <scope>NUCLEOTIDE SEQUENCE [LARGE SCALE GENOMIC DNA]</scope>
    <source>
        <strain evidence="12 13">F1</strain>
    </source>
</reference>
<dbReference type="Pfam" id="PF09285">
    <property type="entry name" value="Elong-fact-P_C"/>
    <property type="match status" value="1"/>
</dbReference>
<comment type="subcellular location">
    <subcellularLocation>
        <location evidence="1 7">Cytoplasm</location>
    </subcellularLocation>
</comment>
<dbReference type="SUPFAM" id="SSF50104">
    <property type="entry name" value="Translation proteins SH3-like domain"/>
    <property type="match status" value="1"/>
</dbReference>
<dbReference type="PIRSF" id="PIRSF005901">
    <property type="entry name" value="EF-P"/>
    <property type="match status" value="1"/>
</dbReference>
<feature type="domain" description="Translation elongation factor P/YeiP central" evidence="11">
    <location>
        <begin position="68"/>
        <end position="122"/>
    </location>
</feature>
<evidence type="ECO:0000259" key="10">
    <source>
        <dbReference type="SMART" id="SM00841"/>
    </source>
</evidence>
<dbReference type="RefSeq" id="WP_024161228.1">
    <property type="nucleotide sequence ID" value="NZ_AWTR02000080.1"/>
</dbReference>
<dbReference type="eggNOG" id="COG0231">
    <property type="taxonomic scope" value="Bacteria"/>
</dbReference>
<dbReference type="InterPro" id="IPR011768">
    <property type="entry name" value="Transl_elongation_fac_P"/>
</dbReference>
<accession>W6TE07</accession>
<dbReference type="InterPro" id="IPR020599">
    <property type="entry name" value="Transl_elong_fac_P/YeiP"/>
</dbReference>
<dbReference type="STRING" id="1399147.P618_200966"/>
<feature type="domain" description="Elongation factor P C-terminal" evidence="10">
    <location>
        <begin position="130"/>
        <end position="185"/>
    </location>
</feature>
<name>W6TE07_HOLOB</name>
<dbReference type="OrthoDB" id="9801844at2"/>
<comment type="similarity">
    <text evidence="3 7 9">Belongs to the elongation factor P family.</text>
</comment>
<keyword evidence="6 7" id="KW-0648">Protein biosynthesis</keyword>
<dbReference type="NCBIfam" id="NF001810">
    <property type="entry name" value="PRK00529.1"/>
    <property type="match status" value="1"/>
</dbReference>
<dbReference type="SMART" id="SM01185">
    <property type="entry name" value="EFP"/>
    <property type="match status" value="1"/>
</dbReference>
<organism evidence="12 13">
    <name type="scientific">Holospora obtusa F1</name>
    <dbReference type="NCBI Taxonomy" id="1399147"/>
    <lineage>
        <taxon>Bacteria</taxon>
        <taxon>Pseudomonadati</taxon>
        <taxon>Pseudomonadota</taxon>
        <taxon>Alphaproteobacteria</taxon>
        <taxon>Holosporales</taxon>
        <taxon>Holosporaceae</taxon>
        <taxon>Holospora</taxon>
    </lineage>
</organism>
<dbReference type="GO" id="GO:0005829">
    <property type="term" value="C:cytosol"/>
    <property type="evidence" value="ECO:0007669"/>
    <property type="project" value="UniProtKB-ARBA"/>
</dbReference>
<evidence type="ECO:0000256" key="1">
    <source>
        <dbReference type="ARBA" id="ARBA00004496"/>
    </source>
</evidence>
<dbReference type="Gene3D" id="2.40.50.140">
    <property type="entry name" value="Nucleic acid-binding proteins"/>
    <property type="match status" value="2"/>
</dbReference>
<dbReference type="EMBL" id="AWTR02000080">
    <property type="protein sequence ID" value="ETZ06854.1"/>
    <property type="molecule type" value="Genomic_DNA"/>
</dbReference>
<evidence type="ECO:0000256" key="2">
    <source>
        <dbReference type="ARBA" id="ARBA00004815"/>
    </source>
</evidence>
<comment type="pathway">
    <text evidence="2 7">Protein biosynthesis; polypeptide chain elongation.</text>
</comment>
<evidence type="ECO:0000256" key="3">
    <source>
        <dbReference type="ARBA" id="ARBA00009479"/>
    </source>
</evidence>
<comment type="caution">
    <text evidence="12">The sequence shown here is derived from an EMBL/GenBank/DDBJ whole genome shotgun (WGS) entry which is preliminary data.</text>
</comment>
<evidence type="ECO:0000256" key="8">
    <source>
        <dbReference type="NCBIfam" id="TIGR00038"/>
    </source>
</evidence>
<dbReference type="GO" id="GO:0003746">
    <property type="term" value="F:translation elongation factor activity"/>
    <property type="evidence" value="ECO:0007669"/>
    <property type="project" value="UniProtKB-UniRule"/>
</dbReference>
<dbReference type="InterPro" id="IPR012340">
    <property type="entry name" value="NA-bd_OB-fold"/>
</dbReference>
<dbReference type="GO" id="GO:0043043">
    <property type="term" value="P:peptide biosynthetic process"/>
    <property type="evidence" value="ECO:0007669"/>
    <property type="project" value="InterPro"/>
</dbReference>
<dbReference type="CDD" id="cd04470">
    <property type="entry name" value="S1_EF-P_repeat_1"/>
    <property type="match status" value="1"/>
</dbReference>
<dbReference type="InterPro" id="IPR013852">
    <property type="entry name" value="Transl_elong_P/YeiP_CS"/>
</dbReference>
<dbReference type="Pfam" id="PF01132">
    <property type="entry name" value="EFP"/>
    <property type="match status" value="1"/>
</dbReference>
<evidence type="ECO:0000256" key="7">
    <source>
        <dbReference type="HAMAP-Rule" id="MF_00141"/>
    </source>
</evidence>
<dbReference type="PANTHER" id="PTHR30053:SF14">
    <property type="entry name" value="TRANSLATION ELONGATION FACTOR KOW-LIKE DOMAIN-CONTAINING PROTEIN"/>
    <property type="match status" value="1"/>
</dbReference>
<dbReference type="PROSITE" id="PS01275">
    <property type="entry name" value="EFP"/>
    <property type="match status" value="1"/>
</dbReference>
<protein>
    <recommendedName>
        <fullName evidence="7 8">Elongation factor P</fullName>
        <shortName evidence="7">EF-P</shortName>
    </recommendedName>
</protein>
<dbReference type="Pfam" id="PF08207">
    <property type="entry name" value="EFP_N"/>
    <property type="match status" value="1"/>
</dbReference>
<dbReference type="FunFam" id="2.40.50.140:FF:000004">
    <property type="entry name" value="Elongation factor P"/>
    <property type="match status" value="1"/>
</dbReference>
<gene>
    <name evidence="7" type="primary">efp</name>
    <name evidence="12" type="ORF">P618_200966</name>
</gene>
<evidence type="ECO:0000256" key="6">
    <source>
        <dbReference type="ARBA" id="ARBA00022917"/>
    </source>
</evidence>
<dbReference type="InterPro" id="IPR013185">
    <property type="entry name" value="Transl_elong_KOW-like"/>
</dbReference>
<dbReference type="InterPro" id="IPR014722">
    <property type="entry name" value="Rib_uL2_dom2"/>
</dbReference>
<dbReference type="HAMAP" id="MF_00141">
    <property type="entry name" value="EF_P"/>
    <property type="match status" value="1"/>
</dbReference>
<evidence type="ECO:0000313" key="12">
    <source>
        <dbReference type="EMBL" id="ETZ06854.1"/>
    </source>
</evidence>
<evidence type="ECO:0000256" key="4">
    <source>
        <dbReference type="ARBA" id="ARBA00022490"/>
    </source>
</evidence>
<keyword evidence="4 7" id="KW-0963">Cytoplasm</keyword>
<dbReference type="PANTHER" id="PTHR30053">
    <property type="entry name" value="ELONGATION FACTOR P"/>
    <property type="match status" value="1"/>
</dbReference>
<proteinExistence type="inferred from homology"/>
<dbReference type="NCBIfam" id="TIGR00038">
    <property type="entry name" value="efp"/>
    <property type="match status" value="1"/>
</dbReference>
<dbReference type="InterPro" id="IPR015365">
    <property type="entry name" value="Elong-fact-P_C"/>
</dbReference>
<dbReference type="SMART" id="SM00841">
    <property type="entry name" value="Elong-fact-P_C"/>
    <property type="match status" value="1"/>
</dbReference>
<keyword evidence="13" id="KW-1185">Reference proteome</keyword>
<dbReference type="Proteomes" id="UP000019112">
    <property type="component" value="Unassembled WGS sequence"/>
</dbReference>
<dbReference type="InterPro" id="IPR001059">
    <property type="entry name" value="Transl_elong_P/YeiP_cen"/>
</dbReference>
<dbReference type="UniPathway" id="UPA00345"/>
<evidence type="ECO:0000313" key="13">
    <source>
        <dbReference type="Proteomes" id="UP000019112"/>
    </source>
</evidence>
<dbReference type="AlphaFoldDB" id="W6TE07"/>
<sequence length="188" mass="21448">MKIEANELRNGNIIVIQNKLWLITRTQHTQPGKGGAYIQAEMKSLGEGNKRSERFRSNENIERAHLEEANVQFLYRERNTYVFSHQETYEQFSVTEKELNGDSAFLEDGMILTGIFYEGKIMLVKLPSQVTLEVTECDLSLKGQTATSSYKPATLSNGLHTTVPQHIERGMQIVINTEDCSYAERSKR</sequence>
<keyword evidence="5 7" id="KW-0251">Elongation factor</keyword>
<dbReference type="InterPro" id="IPR008991">
    <property type="entry name" value="Translation_prot_SH3-like_sf"/>
</dbReference>
<dbReference type="Gene3D" id="2.30.30.30">
    <property type="match status" value="1"/>
</dbReference>